<protein>
    <submittedName>
        <fullName evidence="1">Uncharacterized protein</fullName>
    </submittedName>
</protein>
<keyword evidence="2" id="KW-1185">Reference proteome</keyword>
<evidence type="ECO:0000313" key="2">
    <source>
        <dbReference type="Proteomes" id="UP000095192"/>
    </source>
</evidence>
<organism evidence="1 2">
    <name type="scientific">Cyclospora cayetanensis</name>
    <dbReference type="NCBI Taxonomy" id="88456"/>
    <lineage>
        <taxon>Eukaryota</taxon>
        <taxon>Sar</taxon>
        <taxon>Alveolata</taxon>
        <taxon>Apicomplexa</taxon>
        <taxon>Conoidasida</taxon>
        <taxon>Coccidia</taxon>
        <taxon>Eucoccidiorida</taxon>
        <taxon>Eimeriorina</taxon>
        <taxon>Eimeriidae</taxon>
        <taxon>Cyclospora</taxon>
    </lineage>
</organism>
<dbReference type="VEuPathDB" id="ToxoDB:LOC113146809"/>
<evidence type="ECO:0000313" key="1">
    <source>
        <dbReference type="EMBL" id="OEH74211.1"/>
    </source>
</evidence>
<sequence>MPSSPADGSNSSTPLDDANLPLTWSCWISLAALAAIPCLLRASDLPSRGARRLGDGAQGRAVALARHSVLTFGSRVLAAASAAASAAAKPSTAAAALAARGGRGSSGVEARCGEGALVLLTAWLDGAETADVPVSALCCALGEAVSPFFLSIDLTDCLVAALPRLPAFMALWGVQPAPGAIEAFWGAPSMPAGTPEGSLLQRLLVAFQQLSQQVKDMRRDGLLQQDLLQQLATAVSPCCVSALLQHSRRSNPCWMAEGAAEWAPFMEAAGDVLADLFALHEACGEKQGHAFLLSLSALLRGAVEREDVCEVESAARLLLLHPPLLSDAMLQLTTWGGHHLGVAALEDVEKQEAAVNGGAPSSAAPAEAADIAVVADRRLQQLRELRDFVAAVAPQQLPLVDGTLHASIVKLLQHFPPTDMACLFCQLLQETAEGIRSSSVNSSCSSANSGTALFPSARHPQAARLLARLDCCAAALFSGRVEVSRGPAAAAAAGGSNEGSCIVLLSDLLRITAATPPLQRLVRQRIAHDAAAALELYVCLSHQLPPDMADAYVPLLEFLSAHASAIRQLLQDMCLIAAGVSSPADALVAYEFALHDSGAARHCADSAATAAALPPTAAAAPAGVAGGTRSAQLEGSASCPLKL</sequence>
<proteinExistence type="predicted"/>
<dbReference type="EMBL" id="JROU02002095">
    <property type="protein sequence ID" value="OEH74211.1"/>
    <property type="molecule type" value="Genomic_DNA"/>
</dbReference>
<dbReference type="VEuPathDB" id="ToxoDB:cyc_05206"/>
<comment type="caution">
    <text evidence="1">The sequence shown here is derived from an EMBL/GenBank/DDBJ whole genome shotgun (WGS) entry which is preliminary data.</text>
</comment>
<dbReference type="Proteomes" id="UP000095192">
    <property type="component" value="Unassembled WGS sequence"/>
</dbReference>
<dbReference type="InParanoid" id="A0A1D3CSN8"/>
<name>A0A1D3CSN8_9EIME</name>
<reference evidence="1 2" key="1">
    <citation type="journal article" date="2016" name="BMC Genomics">
        <title>Comparative genomics reveals Cyclospora cayetanensis possesses coccidia-like metabolism and invasion components but unique surface antigens.</title>
        <authorList>
            <person name="Liu S."/>
            <person name="Wang L."/>
            <person name="Zheng H."/>
            <person name="Xu Z."/>
            <person name="Roellig D.M."/>
            <person name="Li N."/>
            <person name="Frace M.A."/>
            <person name="Tang K."/>
            <person name="Arrowood M.J."/>
            <person name="Moss D.M."/>
            <person name="Zhang L."/>
            <person name="Feng Y."/>
            <person name="Xiao L."/>
        </authorList>
    </citation>
    <scope>NUCLEOTIDE SEQUENCE [LARGE SCALE GENOMIC DNA]</scope>
    <source>
        <strain evidence="1 2">CHN_HEN01</strain>
    </source>
</reference>
<accession>A0A1D3CSN8</accession>
<dbReference type="AlphaFoldDB" id="A0A1D3CSN8"/>
<gene>
    <name evidence="1" type="ORF">cyc_05206</name>
</gene>